<accession>A0A162U8T9</accession>
<organism evidence="1 2">
    <name type="scientific">Phycomyces blakesleeanus (strain ATCC 8743b / DSM 1359 / FGSC 10004 / NBRC 33097 / NRRL 1555)</name>
    <dbReference type="NCBI Taxonomy" id="763407"/>
    <lineage>
        <taxon>Eukaryota</taxon>
        <taxon>Fungi</taxon>
        <taxon>Fungi incertae sedis</taxon>
        <taxon>Mucoromycota</taxon>
        <taxon>Mucoromycotina</taxon>
        <taxon>Mucoromycetes</taxon>
        <taxon>Mucorales</taxon>
        <taxon>Phycomycetaceae</taxon>
        <taxon>Phycomyces</taxon>
    </lineage>
</organism>
<evidence type="ECO:0000313" key="2">
    <source>
        <dbReference type="Proteomes" id="UP000077315"/>
    </source>
</evidence>
<proteinExistence type="predicted"/>
<keyword evidence="2" id="KW-1185">Reference proteome</keyword>
<sequence>MKYLYFRSKISKYGSGELIENIVDSSGALQYYQLAKKNHTNIIDISLEPTSMVATSEEMHKKARRDRPAKKIMLSTFVGSNAFVASQSRSSINQPEFHLALKALPMKPVDPQYSYTVGPTEFVIAFFKEFVFKRTNIKSVSTETDIKAQIGLRAEDNEERQ</sequence>
<dbReference type="STRING" id="763407.A0A162U8T9"/>
<dbReference type="Proteomes" id="UP000077315">
    <property type="component" value="Unassembled WGS sequence"/>
</dbReference>
<reference evidence="2" key="1">
    <citation type="submission" date="2015-06" db="EMBL/GenBank/DDBJ databases">
        <title>Expansion of signal transduction pathways in fungi by whole-genome duplication.</title>
        <authorList>
            <consortium name="DOE Joint Genome Institute"/>
            <person name="Corrochano L.M."/>
            <person name="Kuo A."/>
            <person name="Marcet-Houben M."/>
            <person name="Polaino S."/>
            <person name="Salamov A."/>
            <person name="Villalobos J.M."/>
            <person name="Alvarez M.I."/>
            <person name="Avalos J."/>
            <person name="Benito E.P."/>
            <person name="Benoit I."/>
            <person name="Burger G."/>
            <person name="Camino L.P."/>
            <person name="Canovas D."/>
            <person name="Cerda-Olmedo E."/>
            <person name="Cheng J.-F."/>
            <person name="Dominguez A."/>
            <person name="Elias M."/>
            <person name="Eslava A.P."/>
            <person name="Glaser F."/>
            <person name="Grimwood J."/>
            <person name="Gutierrez G."/>
            <person name="Heitman J."/>
            <person name="Henrissat B."/>
            <person name="Iturriaga E.A."/>
            <person name="Lang B.F."/>
            <person name="Lavin J.L."/>
            <person name="Lee S."/>
            <person name="Li W."/>
            <person name="Lindquist E."/>
            <person name="Lopez-Garcia S."/>
            <person name="Luque E.M."/>
            <person name="Marcos A.T."/>
            <person name="Martin J."/>
            <person name="McCluskey K."/>
            <person name="Medina H.R."/>
            <person name="Miralles-Duran A."/>
            <person name="Miyazaki A."/>
            <person name="Munoz-Torres E."/>
            <person name="Oguiza J.A."/>
            <person name="Ohm R."/>
            <person name="Olmedo M."/>
            <person name="Orejas M."/>
            <person name="Ortiz-Castellanos L."/>
            <person name="Pisabarro A.G."/>
            <person name="Rodriguez-Romero J."/>
            <person name="Ruiz-Herrera J."/>
            <person name="Ruiz-Vazquez R."/>
            <person name="Sanz C."/>
            <person name="Schackwitz W."/>
            <person name="Schmutz J."/>
            <person name="Shahriari M."/>
            <person name="Shelest E."/>
            <person name="Silva-Franco F."/>
            <person name="Soanes D."/>
            <person name="Syed K."/>
            <person name="Tagua V.G."/>
            <person name="Talbot N.J."/>
            <person name="Thon M."/>
            <person name="De vries R.P."/>
            <person name="Wiebenga A."/>
            <person name="Yadav J.S."/>
            <person name="Braun E.L."/>
            <person name="Baker S."/>
            <person name="Garre V."/>
            <person name="Horwitz B."/>
            <person name="Torres-Martinez S."/>
            <person name="Idnurm A."/>
            <person name="Herrera-Estrella A."/>
            <person name="Gabaldon T."/>
            <person name="Grigoriev I.V."/>
        </authorList>
    </citation>
    <scope>NUCLEOTIDE SEQUENCE [LARGE SCALE GENOMIC DNA]</scope>
    <source>
        <strain evidence="2">NRRL 1555(-)</strain>
    </source>
</reference>
<dbReference type="RefSeq" id="XP_018292442.1">
    <property type="nucleotide sequence ID" value="XM_018441833.1"/>
</dbReference>
<dbReference type="GeneID" id="29002739"/>
<dbReference type="EMBL" id="KV440979">
    <property type="protein sequence ID" value="OAD74402.1"/>
    <property type="molecule type" value="Genomic_DNA"/>
</dbReference>
<evidence type="ECO:0000313" key="1">
    <source>
        <dbReference type="EMBL" id="OAD74402.1"/>
    </source>
</evidence>
<gene>
    <name evidence="1" type="ORF">PHYBLDRAFT_67672</name>
</gene>
<protein>
    <submittedName>
        <fullName evidence="1">Uncharacterized protein</fullName>
    </submittedName>
</protein>
<dbReference type="AlphaFoldDB" id="A0A162U8T9"/>
<name>A0A162U8T9_PHYB8</name>
<dbReference type="VEuPathDB" id="FungiDB:PHYBLDRAFT_67672"/>
<dbReference type="InParanoid" id="A0A162U8T9"/>